<dbReference type="Proteomes" id="UP000274131">
    <property type="component" value="Unassembled WGS sequence"/>
</dbReference>
<reference evidence="3" key="1">
    <citation type="submission" date="2017-02" db="UniProtKB">
        <authorList>
            <consortium name="WormBaseParasite"/>
        </authorList>
    </citation>
    <scope>IDENTIFICATION</scope>
</reference>
<protein>
    <submittedName>
        <fullName evidence="3">Expressed conserved protein</fullName>
    </submittedName>
</protein>
<dbReference type="WBParaSite" id="EVEC_0001198901-mRNA-1">
    <property type="protein sequence ID" value="EVEC_0001198901-mRNA-1"/>
    <property type="gene ID" value="EVEC_0001198901"/>
</dbReference>
<proteinExistence type="predicted"/>
<accession>A0A0N4VM38</accession>
<name>A0A0N4VM38_ENTVE</name>
<keyword evidence="2" id="KW-1185">Reference proteome</keyword>
<reference evidence="1 2" key="2">
    <citation type="submission" date="2018-10" db="EMBL/GenBank/DDBJ databases">
        <authorList>
            <consortium name="Pathogen Informatics"/>
        </authorList>
    </citation>
    <scope>NUCLEOTIDE SEQUENCE [LARGE SCALE GENOMIC DNA]</scope>
</reference>
<dbReference type="OrthoDB" id="5867298at2759"/>
<organism evidence="3">
    <name type="scientific">Enterobius vermicularis</name>
    <name type="common">Human pinworm</name>
    <dbReference type="NCBI Taxonomy" id="51028"/>
    <lineage>
        <taxon>Eukaryota</taxon>
        <taxon>Metazoa</taxon>
        <taxon>Ecdysozoa</taxon>
        <taxon>Nematoda</taxon>
        <taxon>Chromadorea</taxon>
        <taxon>Rhabditida</taxon>
        <taxon>Spirurina</taxon>
        <taxon>Oxyuridomorpha</taxon>
        <taxon>Oxyuroidea</taxon>
        <taxon>Oxyuridae</taxon>
        <taxon>Enterobius</taxon>
    </lineage>
</organism>
<evidence type="ECO:0000313" key="3">
    <source>
        <dbReference type="WBParaSite" id="EVEC_0001198901-mRNA-1"/>
    </source>
</evidence>
<gene>
    <name evidence="1" type="ORF">EVEC_LOCUS11234</name>
</gene>
<evidence type="ECO:0000313" key="2">
    <source>
        <dbReference type="Proteomes" id="UP000274131"/>
    </source>
</evidence>
<dbReference type="EMBL" id="UXUI01011750">
    <property type="protein sequence ID" value="VDD96483.1"/>
    <property type="molecule type" value="Genomic_DNA"/>
</dbReference>
<dbReference type="AlphaFoldDB" id="A0A0N4VM38"/>
<evidence type="ECO:0000313" key="1">
    <source>
        <dbReference type="EMBL" id="VDD96483.1"/>
    </source>
</evidence>
<sequence>MLVRKSADCFTYADETTGILHDDLEPLKDASTSFIDHNSDGYTSTDPELTVRSSDFPSSVAVQMDDNGTSAMMSASAVHSPKSLHRCRVAFSPSPQPNMAKHIIKRQLRKFASEANFAVVHENTNDSLESETVPLKGHQRIYTVRPNSTCSNRINGGGTLFGRMVRSRKTSEESGSYGSDATVASGSMTPVSAHRMTFKMRRPKSAGQMVHFPSELNASANSGTTQSFDSLQQLTVPCGNQDDRRPSNVYIDEDSAHEFDYEEGEIKSEKQKAQKKDVFVVTDIVIALPMDRLIVISVSC</sequence>